<evidence type="ECO:0000313" key="7">
    <source>
        <dbReference type="EMBL" id="TNV70332.1"/>
    </source>
</evidence>
<dbReference type="InterPro" id="IPR050465">
    <property type="entry name" value="UPF0194_transport"/>
</dbReference>
<gene>
    <name evidence="7" type="ORF">FHK04_03670</name>
</gene>
<keyword evidence="8" id="KW-1185">Reference proteome</keyword>
<protein>
    <submittedName>
        <fullName evidence="7">HlyD family efflux transporter periplasmic adaptor subunit</fullName>
    </submittedName>
</protein>
<evidence type="ECO:0000313" key="8">
    <source>
        <dbReference type="Proteomes" id="UP000313395"/>
    </source>
</evidence>
<dbReference type="Gene3D" id="2.40.30.170">
    <property type="match status" value="1"/>
</dbReference>
<evidence type="ECO:0000256" key="2">
    <source>
        <dbReference type="ARBA" id="ARBA00023054"/>
    </source>
</evidence>
<evidence type="ECO:0000259" key="5">
    <source>
        <dbReference type="Pfam" id="PF25967"/>
    </source>
</evidence>
<feature type="domain" description="YknX-like beta-barrel" evidence="6">
    <location>
        <begin position="556"/>
        <end position="633"/>
    </location>
</feature>
<evidence type="ECO:0000256" key="1">
    <source>
        <dbReference type="ARBA" id="ARBA00004196"/>
    </source>
</evidence>
<comment type="subcellular location">
    <subcellularLocation>
        <location evidence="1">Cell envelope</location>
    </subcellularLocation>
</comment>
<keyword evidence="4" id="KW-1133">Transmembrane helix</keyword>
<dbReference type="Pfam" id="PF25990">
    <property type="entry name" value="Beta-barrel_YknX"/>
    <property type="match status" value="1"/>
</dbReference>
<dbReference type="Pfam" id="PF25967">
    <property type="entry name" value="RND-MFP_C"/>
    <property type="match status" value="1"/>
</dbReference>
<reference evidence="7 8" key="1">
    <citation type="submission" date="2019-06" db="EMBL/GenBank/DDBJ databases">
        <title>Description Trichococcus psychrophilus sp. nov., isolated from a cold spring, by genomic and phenotypic analyses.</title>
        <authorList>
            <person name="Zakharyuk A."/>
        </authorList>
    </citation>
    <scope>NUCLEOTIDE SEQUENCE [LARGE SCALE GENOMIC DNA]</scope>
    <source>
        <strain evidence="7 8">SKBG</strain>
    </source>
</reference>
<name>A0A5C5EB73_9LACT</name>
<feature type="domain" description="Multidrug resistance protein MdtA-like C-terminal permuted SH3" evidence="5">
    <location>
        <begin position="646"/>
        <end position="699"/>
    </location>
</feature>
<feature type="coiled-coil region" evidence="3">
    <location>
        <begin position="283"/>
        <end position="310"/>
    </location>
</feature>
<dbReference type="Gene3D" id="1.10.287.470">
    <property type="entry name" value="Helix hairpin bin"/>
    <property type="match status" value="1"/>
</dbReference>
<accession>A0A5C5EB73</accession>
<organism evidence="7 8">
    <name type="scientific">Trichococcus shcherbakoviae subsp. psychrophilus</name>
    <dbReference type="NCBI Taxonomy" id="2585775"/>
    <lineage>
        <taxon>Bacteria</taxon>
        <taxon>Bacillati</taxon>
        <taxon>Bacillota</taxon>
        <taxon>Bacilli</taxon>
        <taxon>Lactobacillales</taxon>
        <taxon>Carnobacteriaceae</taxon>
        <taxon>Trichococcus</taxon>
    </lineage>
</organism>
<evidence type="ECO:0000256" key="4">
    <source>
        <dbReference type="SAM" id="Phobius"/>
    </source>
</evidence>
<dbReference type="Proteomes" id="UP000313395">
    <property type="component" value="Unassembled WGS sequence"/>
</dbReference>
<feature type="coiled-coil region" evidence="3">
    <location>
        <begin position="198"/>
        <end position="257"/>
    </location>
</feature>
<keyword evidence="4" id="KW-0472">Membrane</keyword>
<dbReference type="InterPro" id="IPR058627">
    <property type="entry name" value="MdtA-like_C"/>
</dbReference>
<dbReference type="InterPro" id="IPR058636">
    <property type="entry name" value="Beta-barrel_YknX"/>
</dbReference>
<dbReference type="SUPFAM" id="SSF111369">
    <property type="entry name" value="HlyD-like secretion proteins"/>
    <property type="match status" value="1"/>
</dbReference>
<dbReference type="PANTHER" id="PTHR32347">
    <property type="entry name" value="EFFLUX SYSTEM COMPONENT YKNX-RELATED"/>
    <property type="match status" value="1"/>
</dbReference>
<evidence type="ECO:0000259" key="6">
    <source>
        <dbReference type="Pfam" id="PF25990"/>
    </source>
</evidence>
<dbReference type="Gene3D" id="1.20.1600.10">
    <property type="entry name" value="Outer membrane efflux proteins (OEP)"/>
    <property type="match status" value="1"/>
</dbReference>
<proteinExistence type="predicted"/>
<feature type="transmembrane region" description="Helical" evidence="4">
    <location>
        <begin position="39"/>
        <end position="60"/>
    </location>
</feature>
<dbReference type="AlphaFoldDB" id="A0A5C5EB73"/>
<dbReference type="GO" id="GO:0030313">
    <property type="term" value="C:cell envelope"/>
    <property type="evidence" value="ECO:0007669"/>
    <property type="project" value="UniProtKB-SubCell"/>
</dbReference>
<dbReference type="EMBL" id="VENO01000001">
    <property type="protein sequence ID" value="TNV70332.1"/>
    <property type="molecule type" value="Genomic_DNA"/>
</dbReference>
<keyword evidence="4" id="KW-0812">Transmembrane</keyword>
<dbReference type="Gene3D" id="2.40.420.20">
    <property type="match status" value="1"/>
</dbReference>
<dbReference type="Gene3D" id="2.40.50.100">
    <property type="match status" value="1"/>
</dbReference>
<sequence>MVKLRYRNDGINWNVRKLREGVFFMGKLKAIIFKSKKSIIVTAVLLLTLLVGGGTAYWWYQNAQVQEVSVHTAWKGQLAKYVPITGDIEASSRSSLFPSPTAKIVEVLAEEGQAVKKGDVLARIDATEYRTQLDKQAINLANAEATLAYLSGSSAEMDKASSQNAVSQAGIALETAQSNYSAAQGNLDDINTLNANAISQANLALENAQSNYAAAVSNLSGRGTLYDNAVSQAQIALESAQANAAALADKLHNVEIANANAVGQAQLTLENAKAHYWIAKKNFDDLDNALKEAQCALETAKTTYESAKLNLDIVKALYDADPILYAFDYQLAQQVVAAAETAVGNAELTLDSAEMSYQAGYNTAKLAVIDAETAVSSAEIALSNAENAADAEYAAAEKAVSDSESAVSNAEIALSNAESAGSIEYAAAEKAVSDSEAAVRNAEISVSNARSGAAVKYEAAIKAISDGEKAVRSAGIALSNLNTSATFSSATAEERISNQADQIALLKTDIVYLNKKIEECDLKANVDGIVTKMDVVANEYPQVGDAIIVDGATEYVISLAVSQFDSVNMRVGQKATVKVKGVAAEYEGVVSEIGQSAEKSATSADQDAKVTVKITITDPDENIKAGYEADAEIITVERLDALRVNYEAVQIEAESGKAYVYVVGSGNRVEKRYIETGLETEYDIEVLDGLVEGERYVADPNKDIMAGIKVKDSGDGD</sequence>
<keyword evidence="2 3" id="KW-0175">Coiled coil</keyword>
<evidence type="ECO:0000256" key="3">
    <source>
        <dbReference type="SAM" id="Coils"/>
    </source>
</evidence>
<comment type="caution">
    <text evidence="7">The sequence shown here is derived from an EMBL/GenBank/DDBJ whole genome shotgun (WGS) entry which is preliminary data.</text>
</comment>